<dbReference type="AlphaFoldDB" id="A0A382TK17"/>
<gene>
    <name evidence="2" type="ORF">METZ01_LOCUS374635</name>
</gene>
<name>A0A382TK17_9ZZZZ</name>
<organism evidence="2">
    <name type="scientific">marine metagenome</name>
    <dbReference type="NCBI Taxonomy" id="408172"/>
    <lineage>
        <taxon>unclassified sequences</taxon>
        <taxon>metagenomes</taxon>
        <taxon>ecological metagenomes</taxon>
    </lineage>
</organism>
<keyword evidence="1" id="KW-0472">Membrane</keyword>
<accession>A0A382TK17</accession>
<feature type="transmembrane region" description="Helical" evidence="1">
    <location>
        <begin position="53"/>
        <end position="71"/>
    </location>
</feature>
<evidence type="ECO:0000256" key="1">
    <source>
        <dbReference type="SAM" id="Phobius"/>
    </source>
</evidence>
<dbReference type="EMBL" id="UINC01136798">
    <property type="protein sequence ID" value="SVD21781.1"/>
    <property type="molecule type" value="Genomic_DNA"/>
</dbReference>
<proteinExistence type="predicted"/>
<sequence length="72" mass="8058">MFESLSQFDPKSIAIGISIASIVVALLMRRVLKIVSVFTSNTKTKIDEIVLENVRLPIQVLIITFGFFFAVK</sequence>
<protein>
    <submittedName>
        <fullName evidence="2">Uncharacterized protein</fullName>
    </submittedName>
</protein>
<feature type="transmembrane region" description="Helical" evidence="1">
    <location>
        <begin position="12"/>
        <end position="32"/>
    </location>
</feature>
<evidence type="ECO:0000313" key="2">
    <source>
        <dbReference type="EMBL" id="SVD21781.1"/>
    </source>
</evidence>
<keyword evidence="1" id="KW-0812">Transmembrane</keyword>
<reference evidence="2" key="1">
    <citation type="submission" date="2018-05" db="EMBL/GenBank/DDBJ databases">
        <authorList>
            <person name="Lanie J.A."/>
            <person name="Ng W.-L."/>
            <person name="Kazmierczak K.M."/>
            <person name="Andrzejewski T.M."/>
            <person name="Davidsen T.M."/>
            <person name="Wayne K.J."/>
            <person name="Tettelin H."/>
            <person name="Glass J.I."/>
            <person name="Rusch D."/>
            <person name="Podicherti R."/>
            <person name="Tsui H.-C.T."/>
            <person name="Winkler M.E."/>
        </authorList>
    </citation>
    <scope>NUCLEOTIDE SEQUENCE</scope>
</reference>
<feature type="non-terminal residue" evidence="2">
    <location>
        <position position="72"/>
    </location>
</feature>
<keyword evidence="1" id="KW-1133">Transmembrane helix</keyword>